<keyword evidence="2" id="KW-1185">Reference proteome</keyword>
<reference evidence="1 2" key="1">
    <citation type="journal article" date="2021" name="Elife">
        <title>Chloroplast acquisition without the gene transfer in kleptoplastic sea slugs, Plakobranchus ocellatus.</title>
        <authorList>
            <person name="Maeda T."/>
            <person name="Takahashi S."/>
            <person name="Yoshida T."/>
            <person name="Shimamura S."/>
            <person name="Takaki Y."/>
            <person name="Nagai Y."/>
            <person name="Toyoda A."/>
            <person name="Suzuki Y."/>
            <person name="Arimoto A."/>
            <person name="Ishii H."/>
            <person name="Satoh N."/>
            <person name="Nishiyama T."/>
            <person name="Hasebe M."/>
            <person name="Maruyama T."/>
            <person name="Minagawa J."/>
            <person name="Obokata J."/>
            <person name="Shigenobu S."/>
        </authorList>
    </citation>
    <scope>NUCLEOTIDE SEQUENCE [LARGE SCALE GENOMIC DNA]</scope>
</reference>
<comment type="caution">
    <text evidence="1">The sequence shown here is derived from an EMBL/GenBank/DDBJ whole genome shotgun (WGS) entry which is preliminary data.</text>
</comment>
<sequence>MKLFDEFLLINQAEAPKIHILRQSLLHFAKGILTKFVKPCTVLGKLPQDVDFKTSSNVKSKQDIFIGGAARSFIRECKTLPEDRVKTFFNNAVVYYRTVASYIMEKMPLTDELLLEVVDPYKRLIDGMSNKLGLLLDRFPILMGSSSKDQILCCYHEFQAMELPSRIDKSGQRFGTGRMS</sequence>
<evidence type="ECO:0000313" key="2">
    <source>
        <dbReference type="Proteomes" id="UP000735302"/>
    </source>
</evidence>
<gene>
    <name evidence="1" type="ORF">PoB_006086200</name>
</gene>
<dbReference type="EMBL" id="BLXT01006896">
    <property type="protein sequence ID" value="GFO34357.1"/>
    <property type="molecule type" value="Genomic_DNA"/>
</dbReference>
<dbReference type="Proteomes" id="UP000735302">
    <property type="component" value="Unassembled WGS sequence"/>
</dbReference>
<dbReference type="AlphaFoldDB" id="A0AAV4CR50"/>
<name>A0AAV4CR50_9GAST</name>
<organism evidence="1 2">
    <name type="scientific">Plakobranchus ocellatus</name>
    <dbReference type="NCBI Taxonomy" id="259542"/>
    <lineage>
        <taxon>Eukaryota</taxon>
        <taxon>Metazoa</taxon>
        <taxon>Spiralia</taxon>
        <taxon>Lophotrochozoa</taxon>
        <taxon>Mollusca</taxon>
        <taxon>Gastropoda</taxon>
        <taxon>Heterobranchia</taxon>
        <taxon>Euthyneura</taxon>
        <taxon>Panpulmonata</taxon>
        <taxon>Sacoglossa</taxon>
        <taxon>Placobranchoidea</taxon>
        <taxon>Plakobranchidae</taxon>
        <taxon>Plakobranchus</taxon>
    </lineage>
</organism>
<evidence type="ECO:0000313" key="1">
    <source>
        <dbReference type="EMBL" id="GFO34357.1"/>
    </source>
</evidence>
<proteinExistence type="predicted"/>
<accession>A0AAV4CR50</accession>
<protein>
    <submittedName>
        <fullName evidence="1">Uncharacterized protein</fullName>
    </submittedName>
</protein>